<evidence type="ECO:0000313" key="2">
    <source>
        <dbReference type="EMBL" id="CAG6736169.1"/>
    </source>
</evidence>
<name>A0A8D9E1R6_9HEMI</name>
<dbReference type="EMBL" id="HBUF01398326">
    <property type="protein sequence ID" value="CAG6736169.1"/>
    <property type="molecule type" value="Transcribed_RNA"/>
</dbReference>
<organism evidence="2">
    <name type="scientific">Cacopsylla melanoneura</name>
    <dbReference type="NCBI Taxonomy" id="428564"/>
    <lineage>
        <taxon>Eukaryota</taxon>
        <taxon>Metazoa</taxon>
        <taxon>Ecdysozoa</taxon>
        <taxon>Arthropoda</taxon>
        <taxon>Hexapoda</taxon>
        <taxon>Insecta</taxon>
        <taxon>Pterygota</taxon>
        <taxon>Neoptera</taxon>
        <taxon>Paraneoptera</taxon>
        <taxon>Hemiptera</taxon>
        <taxon>Sternorrhyncha</taxon>
        <taxon>Psylloidea</taxon>
        <taxon>Psyllidae</taxon>
        <taxon>Psyllinae</taxon>
        <taxon>Cacopsylla</taxon>
    </lineage>
</organism>
<evidence type="ECO:0000256" key="1">
    <source>
        <dbReference type="SAM" id="Phobius"/>
    </source>
</evidence>
<feature type="transmembrane region" description="Helical" evidence="1">
    <location>
        <begin position="82"/>
        <end position="102"/>
    </location>
</feature>
<accession>A0A8D9E1R6</accession>
<keyword evidence="1" id="KW-0472">Membrane</keyword>
<keyword evidence="1" id="KW-0812">Transmembrane</keyword>
<protein>
    <submittedName>
        <fullName evidence="2">Uncharacterized protein</fullName>
    </submittedName>
</protein>
<keyword evidence="1" id="KW-1133">Transmembrane helix</keyword>
<reference evidence="2" key="1">
    <citation type="submission" date="2021-05" db="EMBL/GenBank/DDBJ databases">
        <authorList>
            <person name="Alioto T."/>
            <person name="Alioto T."/>
            <person name="Gomez Garrido J."/>
        </authorList>
    </citation>
    <scope>NUCLEOTIDE SEQUENCE</scope>
</reference>
<dbReference type="AlphaFoldDB" id="A0A8D9E1R6"/>
<proteinExistence type="predicted"/>
<feature type="transmembrane region" description="Helical" evidence="1">
    <location>
        <begin position="20"/>
        <end position="38"/>
    </location>
</feature>
<feature type="transmembrane region" description="Helical" evidence="1">
    <location>
        <begin position="50"/>
        <end position="76"/>
    </location>
</feature>
<sequence length="104" mass="12286">MSSTWPQKRLAGGGGLNFHMVYGTYTHFFCFLSGRVFQKELFHPATYLPCFSFLLCFQIFLLIILYAFFVSITAFYSHMFHISYFSPIFHLLYKTFFVIRFASI</sequence>